<name>A0AAF3F5B2_9BILA</name>
<organism evidence="1 2">
    <name type="scientific">Mesorhabditis belari</name>
    <dbReference type="NCBI Taxonomy" id="2138241"/>
    <lineage>
        <taxon>Eukaryota</taxon>
        <taxon>Metazoa</taxon>
        <taxon>Ecdysozoa</taxon>
        <taxon>Nematoda</taxon>
        <taxon>Chromadorea</taxon>
        <taxon>Rhabditida</taxon>
        <taxon>Rhabditina</taxon>
        <taxon>Rhabditomorpha</taxon>
        <taxon>Rhabditoidea</taxon>
        <taxon>Rhabditidae</taxon>
        <taxon>Mesorhabditinae</taxon>
        <taxon>Mesorhabditis</taxon>
    </lineage>
</organism>
<sequence length="76" mass="8405">MVILANDEQIRSVTLRTLNNGFPGSHPNASITVPLPSLDKQAKESLHDSLISFYGVQFIPQLGSTRRFHGSLESNR</sequence>
<accession>A0AAF3F5B2</accession>
<reference evidence="2" key="1">
    <citation type="submission" date="2024-02" db="UniProtKB">
        <authorList>
            <consortium name="WormBaseParasite"/>
        </authorList>
    </citation>
    <scope>IDENTIFICATION</scope>
</reference>
<evidence type="ECO:0000313" key="1">
    <source>
        <dbReference type="Proteomes" id="UP000887575"/>
    </source>
</evidence>
<proteinExistence type="predicted"/>
<dbReference type="WBParaSite" id="MBELARI_LOCUS21795">
    <property type="protein sequence ID" value="MBELARI_LOCUS21795"/>
    <property type="gene ID" value="MBELARI_LOCUS21795"/>
</dbReference>
<dbReference type="Proteomes" id="UP000887575">
    <property type="component" value="Unassembled WGS sequence"/>
</dbReference>
<dbReference type="AlphaFoldDB" id="A0AAF3F5B2"/>
<evidence type="ECO:0000313" key="2">
    <source>
        <dbReference type="WBParaSite" id="MBELARI_LOCUS21795"/>
    </source>
</evidence>
<protein>
    <submittedName>
        <fullName evidence="2">Uncharacterized protein</fullName>
    </submittedName>
</protein>
<keyword evidence="1" id="KW-1185">Reference proteome</keyword>